<keyword evidence="3" id="KW-0408">Iron</keyword>
<dbReference type="AlphaFoldDB" id="X1TAZ5"/>
<evidence type="ECO:0000256" key="4">
    <source>
        <dbReference type="ARBA" id="ARBA00023014"/>
    </source>
</evidence>
<organism evidence="6">
    <name type="scientific">marine sediment metagenome</name>
    <dbReference type="NCBI Taxonomy" id="412755"/>
    <lineage>
        <taxon>unclassified sequences</taxon>
        <taxon>metagenomes</taxon>
        <taxon>ecological metagenomes</taxon>
    </lineage>
</organism>
<accession>X1TAZ5</accession>
<dbReference type="SFLD" id="SFLDS00029">
    <property type="entry name" value="Radical_SAM"/>
    <property type="match status" value="1"/>
</dbReference>
<reference evidence="6" key="1">
    <citation type="journal article" date="2014" name="Front. Microbiol.">
        <title>High frequency of phylogenetically diverse reductive dehalogenase-homologous genes in deep subseafloor sedimentary metagenomes.</title>
        <authorList>
            <person name="Kawai M."/>
            <person name="Futagami T."/>
            <person name="Toyoda A."/>
            <person name="Takaki Y."/>
            <person name="Nishi S."/>
            <person name="Hori S."/>
            <person name="Arai W."/>
            <person name="Tsubouchi T."/>
            <person name="Morono Y."/>
            <person name="Uchiyama I."/>
            <person name="Ito T."/>
            <person name="Fujiyama A."/>
            <person name="Inagaki F."/>
            <person name="Takami H."/>
        </authorList>
    </citation>
    <scope>NUCLEOTIDE SEQUENCE</scope>
    <source>
        <strain evidence="6">Expedition CK06-06</strain>
    </source>
</reference>
<evidence type="ECO:0000256" key="1">
    <source>
        <dbReference type="ARBA" id="ARBA00022691"/>
    </source>
</evidence>
<protein>
    <recommendedName>
        <fullName evidence="5">Radical SAM core domain-containing protein</fullName>
    </recommendedName>
</protein>
<dbReference type="InterPro" id="IPR058240">
    <property type="entry name" value="rSAM_sf"/>
</dbReference>
<keyword evidence="1" id="KW-0949">S-adenosyl-L-methionine</keyword>
<comment type="caution">
    <text evidence="6">The sequence shown here is derived from an EMBL/GenBank/DDBJ whole genome shotgun (WGS) entry which is preliminary data.</text>
</comment>
<dbReference type="GO" id="GO:0051536">
    <property type="term" value="F:iron-sulfur cluster binding"/>
    <property type="evidence" value="ECO:0007669"/>
    <property type="project" value="UniProtKB-KW"/>
</dbReference>
<gene>
    <name evidence="6" type="ORF">S12H4_19588</name>
</gene>
<feature type="non-terminal residue" evidence="6">
    <location>
        <position position="1"/>
    </location>
</feature>
<dbReference type="EMBL" id="BARW01009811">
    <property type="protein sequence ID" value="GAI84745.1"/>
    <property type="molecule type" value="Genomic_DNA"/>
</dbReference>
<feature type="domain" description="Radical SAM core" evidence="5">
    <location>
        <begin position="110"/>
        <end position="237"/>
    </location>
</feature>
<evidence type="ECO:0000259" key="5">
    <source>
        <dbReference type="Pfam" id="PF04055"/>
    </source>
</evidence>
<dbReference type="PANTHER" id="PTHR43075">
    <property type="entry name" value="FORMATE LYASE ACTIVATING ENZYME, PUTATIVE (AFU_ORTHOLOGUE AFUA_2G15630)-RELATED"/>
    <property type="match status" value="1"/>
</dbReference>
<dbReference type="GO" id="GO:0046872">
    <property type="term" value="F:metal ion binding"/>
    <property type="evidence" value="ECO:0007669"/>
    <property type="project" value="UniProtKB-KW"/>
</dbReference>
<keyword evidence="2" id="KW-0479">Metal-binding</keyword>
<dbReference type="Pfam" id="PF04055">
    <property type="entry name" value="Radical_SAM"/>
    <property type="match status" value="1"/>
</dbReference>
<evidence type="ECO:0000313" key="6">
    <source>
        <dbReference type="EMBL" id="GAI84745.1"/>
    </source>
</evidence>
<evidence type="ECO:0000256" key="3">
    <source>
        <dbReference type="ARBA" id="ARBA00023004"/>
    </source>
</evidence>
<proteinExistence type="predicted"/>
<dbReference type="PANTHER" id="PTHR43075:SF1">
    <property type="entry name" value="FORMATE LYASE ACTIVATING ENZYME, PUTATIVE (AFU_ORTHOLOGUE AFUA_2G15630)-RELATED"/>
    <property type="match status" value="1"/>
</dbReference>
<dbReference type="InterPro" id="IPR040085">
    <property type="entry name" value="MJ0674-like"/>
</dbReference>
<sequence>LEFALWDTGLDHDKLFTVEVVIGDRVLGKGGGRRVAAYQHLYQTGELKARVEKARSLLTRCHLCARDCGVNRLNGESGQCRTANEVIVSSFGPHFGEEAPLVGRSGSGTIFFAYCNLHCVFCQNYSISQLGEGSAVDSAELTNMMLSLQAKGCHNINLVSPTHVVPFLLEALEIATGKGLQLPIVYNTGGYDSVATLELLDGVVDIYMPDMKYSEEKVGERFSGVRRYPQVNRAAVKEMHRQVGDLQVDESGVATRGLLVRHLVLPSELAGTEDVVKFLAEEISTSTYLNVMAQYHP</sequence>
<dbReference type="SUPFAM" id="SSF102114">
    <property type="entry name" value="Radical SAM enzymes"/>
    <property type="match status" value="1"/>
</dbReference>
<dbReference type="GO" id="GO:0003824">
    <property type="term" value="F:catalytic activity"/>
    <property type="evidence" value="ECO:0007669"/>
    <property type="project" value="InterPro"/>
</dbReference>
<dbReference type="InterPro" id="IPR013785">
    <property type="entry name" value="Aldolase_TIM"/>
</dbReference>
<name>X1TAZ5_9ZZZZ</name>
<dbReference type="InterPro" id="IPR016431">
    <property type="entry name" value="Pyrv-formate_lyase-activ_prd"/>
</dbReference>
<dbReference type="SFLD" id="SFLDG01099">
    <property type="entry name" value="Uncharacterised_Radical_SAM_Su"/>
    <property type="match status" value="1"/>
</dbReference>
<dbReference type="Gene3D" id="3.20.20.70">
    <property type="entry name" value="Aldolase class I"/>
    <property type="match status" value="1"/>
</dbReference>
<dbReference type="InterPro" id="IPR007197">
    <property type="entry name" value="rSAM"/>
</dbReference>
<feature type="non-terminal residue" evidence="6">
    <location>
        <position position="297"/>
    </location>
</feature>
<evidence type="ECO:0000256" key="2">
    <source>
        <dbReference type="ARBA" id="ARBA00022723"/>
    </source>
</evidence>
<dbReference type="PIRSF" id="PIRSF004869">
    <property type="entry name" value="PflX_prd"/>
    <property type="match status" value="1"/>
</dbReference>
<keyword evidence="4" id="KW-0411">Iron-sulfur</keyword>